<sequence length="801" mass="86957">MNRVLHVLKYYRPAFTGEGVFLERSSAVMQEVAPAVGHDLLVTHTPRPADPREAAACSTLGRVVHLSRRPLGALGREAALVWWFLRNIRRYDTVHFRTHADWYFLSYLLTRLAGRRLVLSATLDDSLPVLTHQYRRSLRPLVARAFGLFNAYISISPKLLNETLSAGADPARCFLVPCGVTVPEQPPGTGARLREDLGFAPGDTVLLFVGGLCRRKDPMFLIENLPAILSAAPHSRLLLLGPPLEPDYVEALRERARALGLEGRVHLAGEQSNPHPWFAAADILVFASRMEGFGTVVPEAMAHGLPVAVRRLPGVNDSFVLEGETGSLFDTAAEYVAAVTRMAADPALRRRLGAAGRDLVRRRFGMRTVARQYLDIYGLPVDAQNSESGAAAPGESPALPGETRPSPLTAPAVPAAAGSMPGASTPAAGPEMETGLGATASVLDTRFHHLAPPPADGRPRLVTMVDAEEAFDWSRPFSRDASDVSSMAKQHLAHRVFERHGVVPLYLADYPVANQDAGRAPLRELLRDGACEVGAQMHPWVTPPFEELVCEHNSYAGNLPPALELEKARRLTDKLAEAFGDRPLIYRTGRFGVGPRTADVLRHLGYLADTSVTPGWQPNCQGQWGSWGISARPYWCDRDRTLLEIPVTGALVGRLARRYGARLGPVAFHRLAGRTGLTGALSHLGLLERIRLSPEGMTLDEAKRLVRVMVADGHRTFVLTYHSPSLAPGNTPYVRSAADLDHFLAWLNGFYTFFREEVGGQPVSWRAVRGLPASAAPGCRAAPSAAAGLRPAAALEPQSPA</sequence>
<organism evidence="4 5">
    <name type="scientific">Muricoccus vinaceus</name>
    <dbReference type="NCBI Taxonomy" id="424704"/>
    <lineage>
        <taxon>Bacteria</taxon>
        <taxon>Pseudomonadati</taxon>
        <taxon>Pseudomonadota</taxon>
        <taxon>Alphaproteobacteria</taxon>
        <taxon>Acetobacterales</taxon>
        <taxon>Roseomonadaceae</taxon>
        <taxon>Muricoccus</taxon>
    </lineage>
</organism>
<feature type="domain" description="Glycosyltransferase subfamily 4-like N-terminal" evidence="3">
    <location>
        <begin position="36"/>
        <end position="180"/>
    </location>
</feature>
<dbReference type="SUPFAM" id="SSF53756">
    <property type="entry name" value="UDP-Glycosyltransferase/glycogen phosphorylase"/>
    <property type="match status" value="1"/>
</dbReference>
<dbReference type="Pfam" id="PF00534">
    <property type="entry name" value="Glycos_transf_1"/>
    <property type="match status" value="1"/>
</dbReference>
<dbReference type="Gene3D" id="3.40.50.2000">
    <property type="entry name" value="Glycogen Phosphorylase B"/>
    <property type="match status" value="2"/>
</dbReference>
<gene>
    <name evidence="4" type="ORF">ACFFIC_28005</name>
</gene>
<dbReference type="InterPro" id="IPR011330">
    <property type="entry name" value="Glyco_hydro/deAcase_b/a-brl"/>
</dbReference>
<keyword evidence="4" id="KW-0328">Glycosyltransferase</keyword>
<dbReference type="PANTHER" id="PTHR12526">
    <property type="entry name" value="GLYCOSYLTRANSFERASE"/>
    <property type="match status" value="1"/>
</dbReference>
<dbReference type="Proteomes" id="UP001589789">
    <property type="component" value="Unassembled WGS sequence"/>
</dbReference>
<dbReference type="SUPFAM" id="SSF88713">
    <property type="entry name" value="Glycoside hydrolase/deacetylase"/>
    <property type="match status" value="1"/>
</dbReference>
<evidence type="ECO:0000313" key="5">
    <source>
        <dbReference type="Proteomes" id="UP001589789"/>
    </source>
</evidence>
<keyword evidence="4" id="KW-0808">Transferase</keyword>
<accession>A0ABV6J0F5</accession>
<dbReference type="Pfam" id="PF13439">
    <property type="entry name" value="Glyco_transf_4"/>
    <property type="match status" value="1"/>
</dbReference>
<keyword evidence="5" id="KW-1185">Reference proteome</keyword>
<dbReference type="RefSeq" id="WP_377056659.1">
    <property type="nucleotide sequence ID" value="NZ_JBHLVZ010000110.1"/>
</dbReference>
<reference evidence="4 5" key="1">
    <citation type="submission" date="2024-09" db="EMBL/GenBank/DDBJ databases">
        <authorList>
            <person name="Sun Q."/>
            <person name="Mori K."/>
        </authorList>
    </citation>
    <scope>NUCLEOTIDE SEQUENCE [LARGE SCALE GENOMIC DNA]</scope>
    <source>
        <strain evidence="4 5">CCM 7468</strain>
    </source>
</reference>
<dbReference type="Gene3D" id="3.20.20.370">
    <property type="entry name" value="Glycoside hydrolase/deacetylase"/>
    <property type="match status" value="1"/>
</dbReference>
<proteinExistence type="predicted"/>
<dbReference type="EMBL" id="JBHLVZ010000110">
    <property type="protein sequence ID" value="MFC0389358.1"/>
    <property type="molecule type" value="Genomic_DNA"/>
</dbReference>
<dbReference type="GO" id="GO:0016757">
    <property type="term" value="F:glycosyltransferase activity"/>
    <property type="evidence" value="ECO:0007669"/>
    <property type="project" value="UniProtKB-KW"/>
</dbReference>
<dbReference type="InterPro" id="IPR028098">
    <property type="entry name" value="Glyco_trans_4-like_N"/>
</dbReference>
<comment type="caution">
    <text evidence="4">The sequence shown here is derived from an EMBL/GenBank/DDBJ whole genome shotgun (WGS) entry which is preliminary data.</text>
</comment>
<evidence type="ECO:0000259" key="2">
    <source>
        <dbReference type="Pfam" id="PF00534"/>
    </source>
</evidence>
<evidence type="ECO:0000313" key="4">
    <source>
        <dbReference type="EMBL" id="MFC0389358.1"/>
    </source>
</evidence>
<evidence type="ECO:0000259" key="3">
    <source>
        <dbReference type="Pfam" id="PF13439"/>
    </source>
</evidence>
<evidence type="ECO:0000256" key="1">
    <source>
        <dbReference type="SAM" id="MobiDB-lite"/>
    </source>
</evidence>
<feature type="region of interest" description="Disordered" evidence="1">
    <location>
        <begin position="386"/>
        <end position="429"/>
    </location>
</feature>
<name>A0ABV6J0F5_9PROT</name>
<protein>
    <submittedName>
        <fullName evidence="4">Glycosyltransferase</fullName>
        <ecNumber evidence="4">2.4.-.-</ecNumber>
    </submittedName>
</protein>
<dbReference type="EC" id="2.4.-.-" evidence="4"/>
<dbReference type="PANTHER" id="PTHR12526:SF637">
    <property type="entry name" value="GLYCOSYLTRANSFERASE EPSF-RELATED"/>
    <property type="match status" value="1"/>
</dbReference>
<dbReference type="CDD" id="cd03801">
    <property type="entry name" value="GT4_PimA-like"/>
    <property type="match status" value="1"/>
</dbReference>
<feature type="domain" description="Glycosyl transferase family 1" evidence="2">
    <location>
        <begin position="193"/>
        <end position="357"/>
    </location>
</feature>
<dbReference type="InterPro" id="IPR001296">
    <property type="entry name" value="Glyco_trans_1"/>
</dbReference>